<evidence type="ECO:0000256" key="1">
    <source>
        <dbReference type="ARBA" id="ARBA00023015"/>
    </source>
</evidence>
<dbReference type="PROSITE" id="PS00463">
    <property type="entry name" value="ZN2_CY6_FUNGAL_1"/>
    <property type="match status" value="1"/>
</dbReference>
<keyword evidence="3" id="KW-0804">Transcription</keyword>
<dbReference type="AlphaFoldDB" id="A0A7S2TGB2"/>
<dbReference type="PANTHER" id="PTHR31069">
    <property type="entry name" value="OLEATE-ACTIVATED TRANSCRIPTION FACTOR 1-RELATED"/>
    <property type="match status" value="1"/>
</dbReference>
<feature type="region of interest" description="Disordered" evidence="5">
    <location>
        <begin position="201"/>
        <end position="226"/>
    </location>
</feature>
<name>A0A7S2TGB2_9EUKA</name>
<dbReference type="InterPro" id="IPR050675">
    <property type="entry name" value="OAF3"/>
</dbReference>
<dbReference type="SUPFAM" id="SSF57701">
    <property type="entry name" value="Zn2/Cys6 DNA-binding domain"/>
    <property type="match status" value="1"/>
</dbReference>
<evidence type="ECO:0000259" key="6">
    <source>
        <dbReference type="PROSITE" id="PS50048"/>
    </source>
</evidence>
<dbReference type="GO" id="GO:0000978">
    <property type="term" value="F:RNA polymerase II cis-regulatory region sequence-specific DNA binding"/>
    <property type="evidence" value="ECO:0007669"/>
    <property type="project" value="TreeGrafter"/>
</dbReference>
<evidence type="ECO:0000256" key="4">
    <source>
        <dbReference type="ARBA" id="ARBA00023242"/>
    </source>
</evidence>
<keyword evidence="2" id="KW-0238">DNA-binding</keyword>
<feature type="compositionally biased region" description="Polar residues" evidence="5">
    <location>
        <begin position="208"/>
        <end position="223"/>
    </location>
</feature>
<accession>A0A7S2TGB2</accession>
<dbReference type="CDD" id="cd00067">
    <property type="entry name" value="GAL4"/>
    <property type="match status" value="1"/>
</dbReference>
<evidence type="ECO:0000256" key="2">
    <source>
        <dbReference type="ARBA" id="ARBA00023125"/>
    </source>
</evidence>
<evidence type="ECO:0000256" key="3">
    <source>
        <dbReference type="ARBA" id="ARBA00023163"/>
    </source>
</evidence>
<protein>
    <recommendedName>
        <fullName evidence="6">Zn(2)-C6 fungal-type domain-containing protein</fullName>
    </recommendedName>
</protein>
<reference evidence="7" key="1">
    <citation type="submission" date="2021-01" db="EMBL/GenBank/DDBJ databases">
        <authorList>
            <person name="Corre E."/>
            <person name="Pelletier E."/>
            <person name="Niang G."/>
            <person name="Scheremetjew M."/>
            <person name="Finn R."/>
            <person name="Kale V."/>
            <person name="Holt S."/>
            <person name="Cochrane G."/>
            <person name="Meng A."/>
            <person name="Brown T."/>
            <person name="Cohen L."/>
        </authorList>
    </citation>
    <scope>NUCLEOTIDE SEQUENCE</scope>
    <source>
        <strain evidence="7">CCMP622</strain>
    </source>
</reference>
<dbReference type="Pfam" id="PF00172">
    <property type="entry name" value="Zn_clus"/>
    <property type="match status" value="1"/>
</dbReference>
<dbReference type="GO" id="GO:0045944">
    <property type="term" value="P:positive regulation of transcription by RNA polymerase II"/>
    <property type="evidence" value="ECO:0007669"/>
    <property type="project" value="TreeGrafter"/>
</dbReference>
<keyword evidence="1" id="KW-0805">Transcription regulation</keyword>
<dbReference type="SMART" id="SM00066">
    <property type="entry name" value="GAL4"/>
    <property type="match status" value="1"/>
</dbReference>
<dbReference type="InterPro" id="IPR001138">
    <property type="entry name" value="Zn2Cys6_DnaBD"/>
</dbReference>
<gene>
    <name evidence="7" type="ORF">LSP00402_LOCUS2006</name>
</gene>
<dbReference type="Gene3D" id="4.10.240.10">
    <property type="entry name" value="Zn(2)-C6 fungal-type DNA-binding domain"/>
    <property type="match status" value="1"/>
</dbReference>
<organism evidence="7">
    <name type="scientific">Lotharella oceanica</name>
    <dbReference type="NCBI Taxonomy" id="641309"/>
    <lineage>
        <taxon>Eukaryota</taxon>
        <taxon>Sar</taxon>
        <taxon>Rhizaria</taxon>
        <taxon>Cercozoa</taxon>
        <taxon>Chlorarachniophyceae</taxon>
        <taxon>Lotharella</taxon>
    </lineage>
</organism>
<feature type="region of interest" description="Disordered" evidence="5">
    <location>
        <begin position="78"/>
        <end position="108"/>
    </location>
</feature>
<dbReference type="PROSITE" id="PS50048">
    <property type="entry name" value="ZN2_CY6_FUNGAL_2"/>
    <property type="match status" value="1"/>
</dbReference>
<keyword evidence="4" id="KW-0539">Nucleus</keyword>
<dbReference type="GO" id="GO:0008270">
    <property type="term" value="F:zinc ion binding"/>
    <property type="evidence" value="ECO:0007669"/>
    <property type="project" value="InterPro"/>
</dbReference>
<feature type="compositionally biased region" description="Basic residues" evidence="5">
    <location>
        <begin position="79"/>
        <end position="95"/>
    </location>
</feature>
<feature type="domain" description="Zn(2)-C6 fungal-type" evidence="6">
    <location>
        <begin position="19"/>
        <end position="49"/>
    </location>
</feature>
<proteinExistence type="predicted"/>
<dbReference type="InterPro" id="IPR036864">
    <property type="entry name" value="Zn2-C6_fun-type_DNA-bd_sf"/>
</dbReference>
<evidence type="ECO:0000256" key="5">
    <source>
        <dbReference type="SAM" id="MobiDB-lite"/>
    </source>
</evidence>
<dbReference type="GO" id="GO:0005634">
    <property type="term" value="C:nucleus"/>
    <property type="evidence" value="ECO:0007669"/>
    <property type="project" value="TreeGrafter"/>
</dbReference>
<evidence type="ECO:0000313" key="7">
    <source>
        <dbReference type="EMBL" id="CAD9747901.1"/>
    </source>
</evidence>
<dbReference type="EMBL" id="HBHP01003197">
    <property type="protein sequence ID" value="CAD9747901.1"/>
    <property type="molecule type" value="Transcribed_RNA"/>
</dbReference>
<dbReference type="PANTHER" id="PTHR31069:SF12">
    <property type="entry name" value="TRANSCRIPTION FACTOR DOMAIN-CONTAINING PROTEIN"/>
    <property type="match status" value="1"/>
</dbReference>
<dbReference type="GO" id="GO:0000981">
    <property type="term" value="F:DNA-binding transcription factor activity, RNA polymerase II-specific"/>
    <property type="evidence" value="ECO:0007669"/>
    <property type="project" value="InterPro"/>
</dbReference>
<sequence>MDANAHRQLTKSGRRVKAACTNCKKAKAKCDRGRPCTRCVERGLPHCVDAFPRRVGRRRNHFFNNILTEVEVKAIQSHLPKKKKAKRSRKRAAKRTVRDEERKTPPLAANKRFKAQVPVLKLEEPNSGADGSNSSFSMDIFKVPSQLGLHDMPKLDFAPKQDITKGSDLENTSLPMTPKFEFPTDLNLPGKWAAQGDVQVPAPAPSCNPISSPSVHSDASNENKPPVLDRGLSFLDRPLSMGFVKPSSPSTTEGSYCSSSCSDLPTFEDVGDLGFLVDDPFSGLGFDNDVFDIELPQNLSVSY</sequence>